<feature type="compositionally biased region" description="Polar residues" evidence="1">
    <location>
        <begin position="40"/>
        <end position="52"/>
    </location>
</feature>
<feature type="compositionally biased region" description="Polar residues" evidence="1">
    <location>
        <begin position="110"/>
        <end position="129"/>
    </location>
</feature>
<feature type="compositionally biased region" description="Basic and acidic residues" evidence="1">
    <location>
        <begin position="633"/>
        <end position="653"/>
    </location>
</feature>
<feature type="compositionally biased region" description="Basic and acidic residues" evidence="1">
    <location>
        <begin position="706"/>
        <end position="725"/>
    </location>
</feature>
<protein>
    <submittedName>
        <fullName evidence="2">Uncharacterized protein</fullName>
    </submittedName>
</protein>
<dbReference type="PANTHER" id="PTHR46528:SF1">
    <property type="entry name" value="PROTEIN SON"/>
    <property type="match status" value="1"/>
</dbReference>
<sequence length="1048" mass="116214">MEGVASQDSMHTVADKDTISEPPEVVGKNDLQEEMVNVNADHTSNADVSDASTMIIGHQSPPIPPPPPPPSAAADGILSSSADSAVQSLSAEKSLISTHAASKSPAKGTSVDSPSVLDYNSTECSNPVTASLEGNHPEPPGSENWIYQGEHDGYEYYRSSDKPDGQTYCVDQSGYWYIQNDDGSFTHYNGTDDNGANNSAQSLFPLNAAGQPTLPAGSSFPLDSSSMPIFPVDPMTHLPMFPVNGAGQPIFPTGPHGRPVVPVDNRGLPIFPRGADGHIIFPLEPNGKPVAPVNIYGVPVLPLDENGKAIVPYDTMGCALIHVASDGVTPLTDEEYRFSLQWNDYYEKYNPTYNHQPTDSSVQPKQAPPSESVDDHIKNLKLLKKVRPEDIDLPPTPPPSKHSASDKSSPVPQPANVEKEQNETKPVVDAALKAKTKRMLEMQLRFSKKALLSRKSLSQSEQSANTVETEKVTEEGITVSTEQSEESQTVEKSTAQNTEEGEKLSTSGVVSQRSDEQSPNSTAEKADVFSSTQTERLVDLGSNHEKELKKCGSVIKDVGTPTAEISRHSQNHENSELSITNRSKEEERLKTEHNEGDEQQTNVDEKQISKKSDSIDEQTVPLSEHSNTNDVGSECKRGKENAETPAKEQEKVAKGLHSSPQRSVRRHSDSDESRQDVRAKKSNAKRRSRSRHYRISRSRSPCNRRSTSEDRSPFREFSSDRDVRTSHAHRRSPYYRYRYRSRSHEKPLRRDRSYSHERSDSREKTYRHSRSRRHSGSHERSPYRYDENVSGNGNVSQSECYDKDESSEMICEDSYIQRHEKHKKITSESPGSSSKRRLRKRSGSIADERKESKDRKKKKKKKKRHHRRSSRRRTSERSDSEEKLIVEREVSVVVPAMEQMTEQLAESLDTETSMDVKTREKSKGSSNNEFVTDDESGYKEVSKKRRKMMDSQVNDNSCMSGGVESDPLSATSSTTLKKVASPDDVTFKVVESPVASSASNAASACRQADDSDLSVTFIGPKLDGKLETITKTETHSVVTGNIALCFYS</sequence>
<feature type="compositionally biased region" description="Basic and acidic residues" evidence="1">
    <location>
        <begin position="536"/>
        <end position="550"/>
    </location>
</feature>
<feature type="compositionally biased region" description="Basic residues" evidence="1">
    <location>
        <begin position="680"/>
        <end position="697"/>
    </location>
</feature>
<feature type="compositionally biased region" description="Pro residues" evidence="1">
    <location>
        <begin position="61"/>
        <end position="71"/>
    </location>
</feature>
<evidence type="ECO:0000256" key="1">
    <source>
        <dbReference type="SAM" id="MobiDB-lite"/>
    </source>
</evidence>
<feature type="region of interest" description="Disordered" evidence="1">
    <location>
        <begin position="451"/>
        <end position="889"/>
    </location>
</feature>
<feature type="compositionally biased region" description="Polar residues" evidence="1">
    <location>
        <begin position="351"/>
        <end position="364"/>
    </location>
</feature>
<feature type="compositionally biased region" description="Basic residues" evidence="1">
    <location>
        <begin position="855"/>
        <end position="872"/>
    </location>
</feature>
<dbReference type="Proteomes" id="UP001608902">
    <property type="component" value="Unassembled WGS sequence"/>
</dbReference>
<keyword evidence="3" id="KW-1185">Reference proteome</keyword>
<feature type="compositionally biased region" description="Polar residues" evidence="1">
    <location>
        <begin position="504"/>
        <end position="535"/>
    </location>
</feature>
<feature type="compositionally biased region" description="Polar residues" evidence="1">
    <location>
        <begin position="620"/>
        <end position="631"/>
    </location>
</feature>
<feature type="region of interest" description="Disordered" evidence="1">
    <location>
        <begin position="351"/>
        <end position="431"/>
    </location>
</feature>
<feature type="compositionally biased region" description="Low complexity" evidence="1">
    <location>
        <begin position="478"/>
        <end position="494"/>
    </location>
</feature>
<feature type="compositionally biased region" description="Basic and acidic residues" evidence="1">
    <location>
        <begin position="742"/>
        <end position="766"/>
    </location>
</feature>
<evidence type="ECO:0000313" key="2">
    <source>
        <dbReference type="EMBL" id="MFH4980082.1"/>
    </source>
</evidence>
<dbReference type="EMBL" id="JBGFUD010005037">
    <property type="protein sequence ID" value="MFH4980082.1"/>
    <property type="molecule type" value="Genomic_DNA"/>
</dbReference>
<reference evidence="2 3" key="1">
    <citation type="submission" date="2024-08" db="EMBL/GenBank/DDBJ databases">
        <title>Gnathostoma spinigerum genome.</title>
        <authorList>
            <person name="Gonzalez-Bertolin B."/>
            <person name="Monzon S."/>
            <person name="Zaballos A."/>
            <person name="Jimenez P."/>
            <person name="Dekumyoy P."/>
            <person name="Varona S."/>
            <person name="Cuesta I."/>
            <person name="Sumanam S."/>
            <person name="Adisakwattana P."/>
            <person name="Gasser R.B."/>
            <person name="Hernandez-Gonzalez A."/>
            <person name="Young N.D."/>
            <person name="Perteguer M.J."/>
        </authorList>
    </citation>
    <scope>NUCLEOTIDE SEQUENCE [LARGE SCALE GENOMIC DNA]</scope>
    <source>
        <strain evidence="2">AL3</strain>
        <tissue evidence="2">Liver</tissue>
    </source>
</reference>
<feature type="compositionally biased region" description="Basic residues" evidence="1">
    <location>
        <begin position="726"/>
        <end position="741"/>
    </location>
</feature>
<dbReference type="PANTHER" id="PTHR46528">
    <property type="entry name" value="PROTEIN SON"/>
    <property type="match status" value="1"/>
</dbReference>
<feature type="compositionally biased region" description="Polar residues" evidence="1">
    <location>
        <begin position="789"/>
        <end position="799"/>
    </location>
</feature>
<feature type="compositionally biased region" description="Basic and acidic residues" evidence="1">
    <location>
        <begin position="603"/>
        <end position="614"/>
    </location>
</feature>
<feature type="compositionally biased region" description="Basic and acidic residues" evidence="1">
    <location>
        <begin position="666"/>
        <end position="679"/>
    </location>
</feature>
<organism evidence="2 3">
    <name type="scientific">Gnathostoma spinigerum</name>
    <dbReference type="NCBI Taxonomy" id="75299"/>
    <lineage>
        <taxon>Eukaryota</taxon>
        <taxon>Metazoa</taxon>
        <taxon>Ecdysozoa</taxon>
        <taxon>Nematoda</taxon>
        <taxon>Chromadorea</taxon>
        <taxon>Rhabditida</taxon>
        <taxon>Spirurina</taxon>
        <taxon>Gnathostomatomorpha</taxon>
        <taxon>Gnathostomatoidea</taxon>
        <taxon>Gnathostomatidae</taxon>
        <taxon>Gnathostoma</taxon>
    </lineage>
</organism>
<dbReference type="InterPro" id="IPR032922">
    <property type="entry name" value="SON"/>
</dbReference>
<feature type="compositionally biased region" description="Basic and acidic residues" evidence="1">
    <location>
        <begin position="914"/>
        <end position="923"/>
    </location>
</feature>
<feature type="compositionally biased region" description="Polar residues" evidence="1">
    <location>
        <begin position="1"/>
        <end position="10"/>
    </location>
</feature>
<gene>
    <name evidence="2" type="ORF">AB6A40_006791</name>
</gene>
<feature type="region of interest" description="Disordered" evidence="1">
    <location>
        <begin position="905"/>
        <end position="940"/>
    </location>
</feature>
<feature type="compositionally biased region" description="Low complexity" evidence="1">
    <location>
        <begin position="79"/>
        <end position="91"/>
    </location>
</feature>
<feature type="region of interest" description="Disordered" evidence="1">
    <location>
        <begin position="1"/>
        <end position="27"/>
    </location>
</feature>
<feature type="region of interest" description="Disordered" evidence="1">
    <location>
        <begin position="40"/>
        <end position="143"/>
    </location>
</feature>
<evidence type="ECO:0000313" key="3">
    <source>
        <dbReference type="Proteomes" id="UP001608902"/>
    </source>
</evidence>
<proteinExistence type="predicted"/>
<feature type="compositionally biased region" description="Basic and acidic residues" evidence="1">
    <location>
        <begin position="565"/>
        <end position="575"/>
    </location>
</feature>
<feature type="compositionally biased region" description="Basic and acidic residues" evidence="1">
    <location>
        <begin position="582"/>
        <end position="596"/>
    </location>
</feature>
<accession>A0ABD6ELK4</accession>
<feature type="compositionally biased region" description="Basic and acidic residues" evidence="1">
    <location>
        <begin position="776"/>
        <end position="787"/>
    </location>
</feature>
<feature type="compositionally biased region" description="Basic and acidic residues" evidence="1">
    <location>
        <begin position="873"/>
        <end position="889"/>
    </location>
</feature>
<name>A0ABD6ELK4_9BILA</name>
<dbReference type="AlphaFoldDB" id="A0ABD6ELK4"/>
<comment type="caution">
    <text evidence="2">The sequence shown here is derived from an EMBL/GenBank/DDBJ whole genome shotgun (WGS) entry which is preliminary data.</text>
</comment>